<protein>
    <submittedName>
        <fullName evidence="1">DUF5062 family protein</fullName>
    </submittedName>
</protein>
<dbReference type="EMBL" id="SWCJ01000001">
    <property type="protein sequence ID" value="TKB58706.1"/>
    <property type="molecule type" value="Genomic_DNA"/>
</dbReference>
<dbReference type="Pfam" id="PF16691">
    <property type="entry name" value="DUF5062"/>
    <property type="match status" value="1"/>
</dbReference>
<dbReference type="Gene3D" id="1.20.120.1930">
    <property type="entry name" value="Uncharacterised protein PF16691, DUF5062"/>
    <property type="match status" value="1"/>
</dbReference>
<evidence type="ECO:0000313" key="2">
    <source>
        <dbReference type="Proteomes" id="UP000305675"/>
    </source>
</evidence>
<keyword evidence="2" id="KW-1185">Reference proteome</keyword>
<name>A0A4U1BTB1_9GAMM</name>
<gene>
    <name evidence="1" type="ORF">FCL42_02875</name>
</gene>
<accession>A0A4U1BTB1</accession>
<evidence type="ECO:0000313" key="1">
    <source>
        <dbReference type="EMBL" id="TKB58706.1"/>
    </source>
</evidence>
<proteinExistence type="predicted"/>
<dbReference type="RefSeq" id="WP_136861854.1">
    <property type="nucleotide sequence ID" value="NZ_SWCJ01000001.1"/>
</dbReference>
<dbReference type="InterPro" id="IPR038316">
    <property type="entry name" value="DUF5062_sf"/>
</dbReference>
<organism evidence="1 2">
    <name type="scientific">Ferrimonas aestuarii</name>
    <dbReference type="NCBI Taxonomy" id="2569539"/>
    <lineage>
        <taxon>Bacteria</taxon>
        <taxon>Pseudomonadati</taxon>
        <taxon>Pseudomonadota</taxon>
        <taxon>Gammaproteobacteria</taxon>
        <taxon>Alteromonadales</taxon>
        <taxon>Ferrimonadaceae</taxon>
        <taxon>Ferrimonas</taxon>
    </lineage>
</organism>
<comment type="caution">
    <text evidence="1">The sequence shown here is derived from an EMBL/GenBank/DDBJ whole genome shotgun (WGS) entry which is preliminary data.</text>
</comment>
<sequence>MSKIKNEKALLKKAMQIGEAYAVKSGYHAFKATDSADDKMEAIYRLLCHHQLLTPLPEDQENRLNMKHRLVKWIMGKLPADHPLLQ</sequence>
<dbReference type="InterPro" id="IPR032036">
    <property type="entry name" value="DUF5062"/>
</dbReference>
<dbReference type="OrthoDB" id="8547747at2"/>
<dbReference type="AlphaFoldDB" id="A0A4U1BTB1"/>
<reference evidence="1 2" key="1">
    <citation type="submission" date="2019-04" db="EMBL/GenBank/DDBJ databases">
        <authorList>
            <person name="Hwang J.C."/>
        </authorList>
    </citation>
    <scope>NUCLEOTIDE SEQUENCE [LARGE SCALE GENOMIC DNA]</scope>
    <source>
        <strain evidence="1 2">IMCC35002</strain>
    </source>
</reference>
<dbReference type="Proteomes" id="UP000305675">
    <property type="component" value="Unassembled WGS sequence"/>
</dbReference>